<gene>
    <name evidence="2" type="ORF">I2I01_08750</name>
</gene>
<evidence type="ECO:0000313" key="3">
    <source>
        <dbReference type="Proteomes" id="UP000645610"/>
    </source>
</evidence>
<keyword evidence="1" id="KW-1133">Transmembrane helix</keyword>
<proteinExistence type="predicted"/>
<feature type="transmembrane region" description="Helical" evidence="1">
    <location>
        <begin position="82"/>
        <end position="99"/>
    </location>
</feature>
<keyword evidence="3" id="KW-1185">Reference proteome</keyword>
<keyword evidence="1" id="KW-0812">Transmembrane</keyword>
<protein>
    <recommendedName>
        <fullName evidence="4">TFIIB-type zinc ribbon-containing protein</fullName>
    </recommendedName>
</protein>
<evidence type="ECO:0000313" key="2">
    <source>
        <dbReference type="EMBL" id="MBF9141718.1"/>
    </source>
</evidence>
<dbReference type="AlphaFoldDB" id="A0A931FJB8"/>
<evidence type="ECO:0000256" key="1">
    <source>
        <dbReference type="SAM" id="Phobius"/>
    </source>
</evidence>
<evidence type="ECO:0008006" key="4">
    <source>
        <dbReference type="Google" id="ProtNLM"/>
    </source>
</evidence>
<dbReference type="Proteomes" id="UP000645610">
    <property type="component" value="Unassembled WGS sequence"/>
</dbReference>
<sequence>MADKKMVSTKKCPACQQWSHWQQLATDRCEHCGALLDPRAHADAQQRVAQEQQKGGIELIEIGPEDKGLVWFFKTIIRSGQLLFIAILGFIVWLVTAIAG</sequence>
<comment type="caution">
    <text evidence="2">The sequence shown here is derived from an EMBL/GenBank/DDBJ whole genome shotgun (WGS) entry which is preliminary data.</text>
</comment>
<keyword evidence="1" id="KW-0472">Membrane</keyword>
<reference evidence="2 3" key="1">
    <citation type="submission" date="2020-11" db="EMBL/GenBank/DDBJ databases">
        <authorList>
            <person name="Kim M.K."/>
        </authorList>
    </citation>
    <scope>NUCLEOTIDE SEQUENCE [LARGE SCALE GENOMIC DNA]</scope>
    <source>
        <strain evidence="2 3">BT439</strain>
    </source>
</reference>
<accession>A0A931FJB8</accession>
<dbReference type="EMBL" id="JADQDP010000002">
    <property type="protein sequence ID" value="MBF9141718.1"/>
    <property type="molecule type" value="Genomic_DNA"/>
</dbReference>
<dbReference type="RefSeq" id="WP_196286061.1">
    <property type="nucleotide sequence ID" value="NZ_JADQDP010000002.1"/>
</dbReference>
<organism evidence="2 3">
    <name type="scientific">Hymenobacter properus</name>
    <dbReference type="NCBI Taxonomy" id="2791026"/>
    <lineage>
        <taxon>Bacteria</taxon>
        <taxon>Pseudomonadati</taxon>
        <taxon>Bacteroidota</taxon>
        <taxon>Cytophagia</taxon>
        <taxon>Cytophagales</taxon>
        <taxon>Hymenobacteraceae</taxon>
        <taxon>Hymenobacter</taxon>
    </lineage>
</organism>
<name>A0A931FJB8_9BACT</name>